<accession>A0AAV3P352</accession>
<keyword evidence="2" id="KW-1185">Reference proteome</keyword>
<reference evidence="1 2" key="1">
    <citation type="submission" date="2024-01" db="EMBL/GenBank/DDBJ databases">
        <title>The complete chloroplast genome sequence of Lithospermum erythrorhizon: insights into the phylogenetic relationship among Boraginaceae species and the maternal lineages of purple gromwells.</title>
        <authorList>
            <person name="Okada T."/>
            <person name="Watanabe K."/>
        </authorList>
    </citation>
    <scope>NUCLEOTIDE SEQUENCE [LARGE SCALE GENOMIC DNA]</scope>
</reference>
<comment type="caution">
    <text evidence="1">The sequence shown here is derived from an EMBL/GenBank/DDBJ whole genome shotgun (WGS) entry which is preliminary data.</text>
</comment>
<dbReference type="Proteomes" id="UP001454036">
    <property type="component" value="Unassembled WGS sequence"/>
</dbReference>
<dbReference type="AlphaFoldDB" id="A0AAV3P352"/>
<organism evidence="1 2">
    <name type="scientific">Lithospermum erythrorhizon</name>
    <name type="common">Purple gromwell</name>
    <name type="synonym">Lithospermum officinale var. erythrorhizon</name>
    <dbReference type="NCBI Taxonomy" id="34254"/>
    <lineage>
        <taxon>Eukaryota</taxon>
        <taxon>Viridiplantae</taxon>
        <taxon>Streptophyta</taxon>
        <taxon>Embryophyta</taxon>
        <taxon>Tracheophyta</taxon>
        <taxon>Spermatophyta</taxon>
        <taxon>Magnoliopsida</taxon>
        <taxon>eudicotyledons</taxon>
        <taxon>Gunneridae</taxon>
        <taxon>Pentapetalae</taxon>
        <taxon>asterids</taxon>
        <taxon>lamiids</taxon>
        <taxon>Boraginales</taxon>
        <taxon>Boraginaceae</taxon>
        <taxon>Boraginoideae</taxon>
        <taxon>Lithospermeae</taxon>
        <taxon>Lithospermum</taxon>
    </lineage>
</organism>
<name>A0AAV3P352_LITER</name>
<proteinExistence type="predicted"/>
<gene>
    <name evidence="1" type="ORF">LIER_05890</name>
</gene>
<protein>
    <submittedName>
        <fullName evidence="1">Uncharacterized protein</fullName>
    </submittedName>
</protein>
<dbReference type="EMBL" id="BAABME010000830">
    <property type="protein sequence ID" value="GAA0145771.1"/>
    <property type="molecule type" value="Genomic_DNA"/>
</dbReference>
<evidence type="ECO:0000313" key="1">
    <source>
        <dbReference type="EMBL" id="GAA0145771.1"/>
    </source>
</evidence>
<evidence type="ECO:0000313" key="2">
    <source>
        <dbReference type="Proteomes" id="UP001454036"/>
    </source>
</evidence>
<sequence>MLITDEINTIKVLAIDSVAERILQTMTANISILSKQGQHYDVDTIRTELHGKVFLMLLRRTFGQQNQGQRKMLLSTFYDETDSARSTQSSILPCSSILDDQDAHTAWMIYLKLMMKAAIHGLDGCIQQN</sequence>